<reference evidence="1" key="1">
    <citation type="submission" date="2019-11" db="EMBL/GenBank/DDBJ databases">
        <authorList>
            <person name="Feng L."/>
        </authorList>
    </citation>
    <scope>NUCLEOTIDE SEQUENCE</scope>
    <source>
        <strain evidence="1">AundefinedLFYP135</strain>
    </source>
</reference>
<accession>A0A6N2TWM9</accession>
<sequence length="312" mass="33753">MNRIDPFPEAAAGEKQLAAINRFSRRKLSPDEVFVFAVNLCDNEVDRDGERFTRPALEALAPMMLGKTGIFDHNPQGAGQTARIFYTQVVEDPSRETSCGEPFCQLRALCYLPRCEKNADLILEIDAGIKKEVSIGCAVAKKSCSICGAAAGSCGHKTGERYGGQLCCTLLEEPTDAYEWSFVAVPAQREAGVTKAYGTALSPGELKKKLALGEVTLKSGEAKALLTQLERLETLAQAGEEYLSSLRREVEKALVLQHPALTGTLAQKAAASLSCRELQSFLAGLGKDASLPVPQLYRPEGTKATSNRHFKL</sequence>
<proteinExistence type="predicted"/>
<organism evidence="1">
    <name type="scientific">uncultured Anaerotruncus sp</name>
    <dbReference type="NCBI Taxonomy" id="905011"/>
    <lineage>
        <taxon>Bacteria</taxon>
        <taxon>Bacillati</taxon>
        <taxon>Bacillota</taxon>
        <taxon>Clostridia</taxon>
        <taxon>Eubacteriales</taxon>
        <taxon>Oscillospiraceae</taxon>
        <taxon>Anaerotruncus</taxon>
        <taxon>environmental samples</taxon>
    </lineage>
</organism>
<dbReference type="EMBL" id="CACRSL010000003">
    <property type="protein sequence ID" value="VYT09429.1"/>
    <property type="molecule type" value="Genomic_DNA"/>
</dbReference>
<name>A0A6N2TWM9_9FIRM</name>
<gene>
    <name evidence="1" type="ORF">AULFYP135_01616</name>
</gene>
<protein>
    <submittedName>
        <fullName evidence="1">Uncharacterized protein</fullName>
    </submittedName>
</protein>
<dbReference type="AlphaFoldDB" id="A0A6N2TWM9"/>
<evidence type="ECO:0000313" key="1">
    <source>
        <dbReference type="EMBL" id="VYT09429.1"/>
    </source>
</evidence>